<proteinExistence type="predicted"/>
<sequence>MSLSCRFNNVLVQWSLAAGSGTSYRGVCAELTAGACARSRWQGRAEACARSVLRRASGAGGRGVRAEICGGSLGRSVVQQGIAGFQQLEDDHRASGHGCSVANRQQCGVKLEQRTWCRGGLVLLFSRDASLSGFQRLGQIDGDGARWGGFSA</sequence>
<comment type="caution">
    <text evidence="1">The sequence shown here is derived from an EMBL/GenBank/DDBJ whole genome shotgun (WGS) entry which is preliminary data.</text>
</comment>
<protein>
    <submittedName>
        <fullName evidence="1">Uncharacterized protein</fullName>
    </submittedName>
</protein>
<keyword evidence="2" id="KW-1185">Reference proteome</keyword>
<reference evidence="1" key="2">
    <citation type="journal article" date="2022" name="Hortic Res">
        <title>The genome of Dioscorea zingiberensis sheds light on the biosynthesis, origin and evolution of the medicinally important diosgenin saponins.</title>
        <authorList>
            <person name="Li Y."/>
            <person name="Tan C."/>
            <person name="Li Z."/>
            <person name="Guo J."/>
            <person name="Li S."/>
            <person name="Chen X."/>
            <person name="Wang C."/>
            <person name="Dai X."/>
            <person name="Yang H."/>
            <person name="Song W."/>
            <person name="Hou L."/>
            <person name="Xu J."/>
            <person name="Tong Z."/>
            <person name="Xu A."/>
            <person name="Yuan X."/>
            <person name="Wang W."/>
            <person name="Yang Q."/>
            <person name="Chen L."/>
            <person name="Sun Z."/>
            <person name="Wang K."/>
            <person name="Pan B."/>
            <person name="Chen J."/>
            <person name="Bao Y."/>
            <person name="Liu F."/>
            <person name="Qi X."/>
            <person name="Gang D.R."/>
            <person name="Wen J."/>
            <person name="Li J."/>
        </authorList>
    </citation>
    <scope>NUCLEOTIDE SEQUENCE</scope>
    <source>
        <strain evidence="1">Dzin_1.0</strain>
    </source>
</reference>
<gene>
    <name evidence="1" type="ORF">J5N97_022528</name>
</gene>
<evidence type="ECO:0000313" key="1">
    <source>
        <dbReference type="EMBL" id="KAJ0969651.1"/>
    </source>
</evidence>
<dbReference type="AlphaFoldDB" id="A0A9D5CA96"/>
<dbReference type="EMBL" id="JAGGNH010000006">
    <property type="protein sequence ID" value="KAJ0969651.1"/>
    <property type="molecule type" value="Genomic_DNA"/>
</dbReference>
<dbReference type="Proteomes" id="UP001085076">
    <property type="component" value="Miscellaneous, Linkage group lg06"/>
</dbReference>
<name>A0A9D5CA96_9LILI</name>
<reference evidence="1" key="1">
    <citation type="submission" date="2021-03" db="EMBL/GenBank/DDBJ databases">
        <authorList>
            <person name="Li Z."/>
            <person name="Yang C."/>
        </authorList>
    </citation>
    <scope>NUCLEOTIDE SEQUENCE</scope>
    <source>
        <strain evidence="1">Dzin_1.0</strain>
        <tissue evidence="1">Leaf</tissue>
    </source>
</reference>
<organism evidence="1 2">
    <name type="scientific">Dioscorea zingiberensis</name>
    <dbReference type="NCBI Taxonomy" id="325984"/>
    <lineage>
        <taxon>Eukaryota</taxon>
        <taxon>Viridiplantae</taxon>
        <taxon>Streptophyta</taxon>
        <taxon>Embryophyta</taxon>
        <taxon>Tracheophyta</taxon>
        <taxon>Spermatophyta</taxon>
        <taxon>Magnoliopsida</taxon>
        <taxon>Liliopsida</taxon>
        <taxon>Dioscoreales</taxon>
        <taxon>Dioscoreaceae</taxon>
        <taxon>Dioscorea</taxon>
    </lineage>
</organism>
<evidence type="ECO:0000313" key="2">
    <source>
        <dbReference type="Proteomes" id="UP001085076"/>
    </source>
</evidence>
<accession>A0A9D5CA96</accession>